<evidence type="ECO:0000313" key="4">
    <source>
        <dbReference type="Proteomes" id="UP000239434"/>
    </source>
</evidence>
<evidence type="ECO:0000313" key="3">
    <source>
        <dbReference type="EMBL" id="PRD44301.1"/>
    </source>
</evidence>
<feature type="transmembrane region" description="Helical" evidence="1">
    <location>
        <begin position="45"/>
        <end position="65"/>
    </location>
</feature>
<sequence>MNGKSARKRGTRLRREKSFRIEWPTLALIAACYAFWFWAGAFLFPFMPVLALVLMGIAVALHSSLQHEALHGHPTRSAGVNEALVFLPLGLFIPYRRYKQTHLQHHADERLTDPYDDPESYYRALADWQKLPFFLKTILRWNNTLLGRISIGPALMITGFLASEWKNIRADDRQVRSAWLRHLAGLLPVLLILSLALGIPPWLYAVTSAYLGLSLIAFRSYCEHQWSERPDGRTIIVEKSVLAPLFLNNNLHFVHHKQPRAAWYELPALYRAKREEWQRMNEGYVFPNYFEVLRAFALSVKEPVVHPVLRRGQPTALPEAIPDQAFRPRRFRINIHGGATAPIPGEPKYE</sequence>
<evidence type="ECO:0000259" key="2">
    <source>
        <dbReference type="Pfam" id="PF00487"/>
    </source>
</evidence>
<dbReference type="RefSeq" id="WP_105741187.1">
    <property type="nucleotide sequence ID" value="NZ_PVBR01000004.1"/>
</dbReference>
<reference evidence="3 4" key="1">
    <citation type="submission" date="2018-02" db="EMBL/GenBank/DDBJ databases">
        <title>The draft genome of Phyllobacterium sp. 1N-3.</title>
        <authorList>
            <person name="Liu L."/>
            <person name="Li L."/>
            <person name="Zhang X."/>
            <person name="Wang T."/>
            <person name="Liang L."/>
        </authorList>
    </citation>
    <scope>NUCLEOTIDE SEQUENCE [LARGE SCALE GENOMIC DNA]</scope>
    <source>
        <strain evidence="3 4">1N-3</strain>
    </source>
</reference>
<feature type="domain" description="Fatty acid desaturase" evidence="2">
    <location>
        <begin position="47"/>
        <end position="284"/>
    </location>
</feature>
<feature type="transmembrane region" description="Helical" evidence="1">
    <location>
        <begin position="145"/>
        <end position="166"/>
    </location>
</feature>
<proteinExistence type="predicted"/>
<dbReference type="InterPro" id="IPR005804">
    <property type="entry name" value="FA_desaturase_dom"/>
</dbReference>
<dbReference type="Pfam" id="PF00487">
    <property type="entry name" value="FA_desaturase"/>
    <property type="match status" value="1"/>
</dbReference>
<evidence type="ECO:0000256" key="1">
    <source>
        <dbReference type="SAM" id="Phobius"/>
    </source>
</evidence>
<feature type="transmembrane region" description="Helical" evidence="1">
    <location>
        <begin position="77"/>
        <end position="95"/>
    </location>
</feature>
<name>A0A2S9IUW7_9HYPH</name>
<dbReference type="GO" id="GO:0006629">
    <property type="term" value="P:lipid metabolic process"/>
    <property type="evidence" value="ECO:0007669"/>
    <property type="project" value="InterPro"/>
</dbReference>
<feature type="transmembrane region" description="Helical" evidence="1">
    <location>
        <begin position="21"/>
        <end position="39"/>
    </location>
</feature>
<keyword evidence="1" id="KW-0812">Transmembrane</keyword>
<protein>
    <submittedName>
        <fullName evidence="3">Fatty acid desaturase</fullName>
    </submittedName>
</protein>
<feature type="transmembrane region" description="Helical" evidence="1">
    <location>
        <begin position="178"/>
        <end position="196"/>
    </location>
</feature>
<gene>
    <name evidence="3" type="ORF">C5748_06845</name>
</gene>
<dbReference type="AlphaFoldDB" id="A0A2S9IUW7"/>
<accession>A0A2S9IUW7</accession>
<dbReference type="CDD" id="cd03509">
    <property type="entry name" value="DesA_FADS-like"/>
    <property type="match status" value="1"/>
</dbReference>
<dbReference type="Proteomes" id="UP000239434">
    <property type="component" value="Unassembled WGS sequence"/>
</dbReference>
<dbReference type="EMBL" id="PVBR01000004">
    <property type="protein sequence ID" value="PRD44301.1"/>
    <property type="molecule type" value="Genomic_DNA"/>
</dbReference>
<keyword evidence="1" id="KW-0472">Membrane</keyword>
<keyword evidence="1" id="KW-1133">Transmembrane helix</keyword>
<organism evidence="3 4">
    <name type="scientific">Phyllobacterium phragmitis</name>
    <dbReference type="NCBI Taxonomy" id="2670329"/>
    <lineage>
        <taxon>Bacteria</taxon>
        <taxon>Pseudomonadati</taxon>
        <taxon>Pseudomonadota</taxon>
        <taxon>Alphaproteobacteria</taxon>
        <taxon>Hyphomicrobiales</taxon>
        <taxon>Phyllobacteriaceae</taxon>
        <taxon>Phyllobacterium</taxon>
    </lineage>
</organism>
<keyword evidence="4" id="KW-1185">Reference proteome</keyword>
<comment type="caution">
    <text evidence="3">The sequence shown here is derived from an EMBL/GenBank/DDBJ whole genome shotgun (WGS) entry which is preliminary data.</text>
</comment>